<dbReference type="GO" id="GO:0006914">
    <property type="term" value="P:autophagy"/>
    <property type="evidence" value="ECO:0007669"/>
    <property type="project" value="UniProtKB-KW"/>
</dbReference>
<evidence type="ECO:0000256" key="3">
    <source>
        <dbReference type="ARBA" id="ARBA00022692"/>
    </source>
</evidence>
<keyword evidence="5 6" id="KW-0472">Membrane</keyword>
<keyword evidence="2 6" id="KW-0813">Transport</keyword>
<comment type="caution">
    <text evidence="6">Lacks conserved residue(s) required for the propagation of feature annotation.</text>
</comment>
<name>A0A8H7Q3X4_MORIS</name>
<keyword evidence="6" id="KW-0072">Autophagy</keyword>
<dbReference type="InterPro" id="IPR024671">
    <property type="entry name" value="Atg22-like"/>
</dbReference>
<keyword evidence="6" id="KW-0926">Vacuole</keyword>
<keyword evidence="3 6" id="KW-0812">Transmembrane</keyword>
<dbReference type="PANTHER" id="PTHR23519:SF5">
    <property type="entry name" value="AUTOPHAGY-RELATED PROTEIN"/>
    <property type="match status" value="1"/>
</dbReference>
<dbReference type="PANTHER" id="PTHR23519">
    <property type="entry name" value="AUTOPHAGY-RELATED PROTEIN 22"/>
    <property type="match status" value="1"/>
</dbReference>
<dbReference type="OrthoDB" id="2355040at2759"/>
<organism evidence="8 9">
    <name type="scientific">Mortierella isabellina</name>
    <name type="common">Filamentous fungus</name>
    <name type="synonym">Umbelopsis isabellina</name>
    <dbReference type="NCBI Taxonomy" id="91625"/>
    <lineage>
        <taxon>Eukaryota</taxon>
        <taxon>Fungi</taxon>
        <taxon>Fungi incertae sedis</taxon>
        <taxon>Mucoromycota</taxon>
        <taxon>Mucoromycotina</taxon>
        <taxon>Umbelopsidomycetes</taxon>
        <taxon>Umbelopsidales</taxon>
        <taxon>Umbelopsidaceae</taxon>
        <taxon>Umbelopsis</taxon>
    </lineage>
</organism>
<dbReference type="Pfam" id="PF11700">
    <property type="entry name" value="ATG22"/>
    <property type="match status" value="1"/>
</dbReference>
<evidence type="ECO:0000256" key="2">
    <source>
        <dbReference type="ARBA" id="ARBA00022448"/>
    </source>
</evidence>
<comment type="similarity">
    <text evidence="6">Belongs to the ATG22 family.</text>
</comment>
<evidence type="ECO:0000256" key="7">
    <source>
        <dbReference type="SAM" id="MobiDB-lite"/>
    </source>
</evidence>
<evidence type="ECO:0000256" key="5">
    <source>
        <dbReference type="ARBA" id="ARBA00023136"/>
    </source>
</evidence>
<comment type="subcellular location">
    <subcellularLocation>
        <location evidence="1">Endomembrane system</location>
        <topology evidence="1">Multi-pass membrane protein</topology>
    </subcellularLocation>
    <subcellularLocation>
        <location evidence="6">Vacuole membrane</location>
        <topology evidence="6">Multi-pass membrane protein</topology>
    </subcellularLocation>
</comment>
<dbReference type="EMBL" id="JAEPQZ010000002">
    <property type="protein sequence ID" value="KAG2185080.1"/>
    <property type="molecule type" value="Genomic_DNA"/>
</dbReference>
<keyword evidence="6" id="KW-0029">Amino-acid transport</keyword>
<dbReference type="GO" id="GO:0005774">
    <property type="term" value="C:vacuolar membrane"/>
    <property type="evidence" value="ECO:0007669"/>
    <property type="project" value="UniProtKB-SubCell"/>
</dbReference>
<evidence type="ECO:0000313" key="8">
    <source>
        <dbReference type="EMBL" id="KAG2185080.1"/>
    </source>
</evidence>
<keyword evidence="4 6" id="KW-1133">Transmembrane helix</keyword>
<feature type="transmembrane region" description="Helical" evidence="6">
    <location>
        <begin position="273"/>
        <end position="294"/>
    </location>
</feature>
<accession>A0A8H7Q3X4</accession>
<dbReference type="GO" id="GO:0006865">
    <property type="term" value="P:amino acid transport"/>
    <property type="evidence" value="ECO:0007669"/>
    <property type="project" value="UniProtKB-KW"/>
</dbReference>
<feature type="transmembrane region" description="Helical" evidence="6">
    <location>
        <begin position="306"/>
        <end position="328"/>
    </location>
</feature>
<dbReference type="AlphaFoldDB" id="A0A8H7Q3X4"/>
<evidence type="ECO:0000313" key="9">
    <source>
        <dbReference type="Proteomes" id="UP000654370"/>
    </source>
</evidence>
<comment type="function">
    <text evidence="6">Vacuolar effluxer which mediate the efflux of amino acids resulting from autophagic degradation. The release of autophagic amino acids allows the maintenance of protein synthesis and viability during nitrogen starvation.</text>
</comment>
<protein>
    <recommendedName>
        <fullName evidence="6">Autophagy-related protein</fullName>
    </recommendedName>
</protein>
<feature type="transmembrane region" description="Helical" evidence="6">
    <location>
        <begin position="180"/>
        <end position="199"/>
    </location>
</feature>
<proteinExistence type="inferred from homology"/>
<keyword evidence="9" id="KW-1185">Reference proteome</keyword>
<dbReference type="InterPro" id="IPR050495">
    <property type="entry name" value="ATG22/LtaA_families"/>
</dbReference>
<sequence>MEEHQDTTYQAQPVEQISPVDTQGYSKAKEAEAGSDMLELGKADSNPSIDILPGGRLPGENDDTRFATTRKELWSYYAYYVGNNGKHSSVGHYNSRHDSYMCWLIIRTWTLQLRALAGWNGNDPTQPCNSTDPCMLGPFAGQIRDVNSIVLLCNGISFALQAGMFLLIGSFADYGTWRPWITITFTLVAWGISFGWLGVETPDKWQIAAALYIVGLIAYQGALTFWTAAFPQLARDLPEMMESEAELVSGQKTVKEHEMLDVMSRNRISNMSFVICNAGEVVILAIMVGILKAVNSDAGVEQNTKAFSILIAFSAAAWIVCALPWFIFEKRRPGRPLPPGSNYLTVAVQNLWHALRECMKLKQTC</sequence>
<feature type="transmembrane region" description="Helical" evidence="6">
    <location>
        <begin position="149"/>
        <end position="168"/>
    </location>
</feature>
<evidence type="ECO:0000256" key="6">
    <source>
        <dbReference type="RuleBase" id="RU363073"/>
    </source>
</evidence>
<feature type="region of interest" description="Disordered" evidence="7">
    <location>
        <begin position="1"/>
        <end position="63"/>
    </location>
</feature>
<reference evidence="8" key="1">
    <citation type="submission" date="2020-12" db="EMBL/GenBank/DDBJ databases">
        <title>Metabolic potential, ecology and presence of endohyphal bacteria is reflected in genomic diversity of Mucoromycotina.</title>
        <authorList>
            <person name="Muszewska A."/>
            <person name="Okrasinska A."/>
            <person name="Steczkiewicz K."/>
            <person name="Drgas O."/>
            <person name="Orlowska M."/>
            <person name="Perlinska-Lenart U."/>
            <person name="Aleksandrzak-Piekarczyk T."/>
            <person name="Szatraj K."/>
            <person name="Zielenkiewicz U."/>
            <person name="Pilsyk S."/>
            <person name="Malc E."/>
            <person name="Mieczkowski P."/>
            <person name="Kruszewska J.S."/>
            <person name="Biernat P."/>
            <person name="Pawlowska J."/>
        </authorList>
    </citation>
    <scope>NUCLEOTIDE SEQUENCE</scope>
    <source>
        <strain evidence="8">WA0000067209</strain>
    </source>
</reference>
<dbReference type="Proteomes" id="UP000654370">
    <property type="component" value="Unassembled WGS sequence"/>
</dbReference>
<dbReference type="GO" id="GO:0012505">
    <property type="term" value="C:endomembrane system"/>
    <property type="evidence" value="ECO:0007669"/>
    <property type="project" value="UniProtKB-SubCell"/>
</dbReference>
<feature type="compositionally biased region" description="Polar residues" evidence="7">
    <location>
        <begin position="7"/>
        <end position="25"/>
    </location>
</feature>
<evidence type="ECO:0000256" key="4">
    <source>
        <dbReference type="ARBA" id="ARBA00022989"/>
    </source>
</evidence>
<feature type="transmembrane region" description="Helical" evidence="6">
    <location>
        <begin position="205"/>
        <end position="230"/>
    </location>
</feature>
<comment type="caution">
    <text evidence="8">The sequence shown here is derived from an EMBL/GenBank/DDBJ whole genome shotgun (WGS) entry which is preliminary data.</text>
</comment>
<gene>
    <name evidence="8" type="ORF">INT43_000993</name>
</gene>
<evidence type="ECO:0000256" key="1">
    <source>
        <dbReference type="ARBA" id="ARBA00004127"/>
    </source>
</evidence>